<keyword evidence="2" id="KW-1185">Reference proteome</keyword>
<gene>
    <name evidence="1" type="ORF">Fcan01_10964</name>
</gene>
<evidence type="ECO:0008006" key="3">
    <source>
        <dbReference type="Google" id="ProtNLM"/>
    </source>
</evidence>
<dbReference type="Proteomes" id="UP000198287">
    <property type="component" value="Unassembled WGS sequence"/>
</dbReference>
<protein>
    <recommendedName>
        <fullName evidence="3">F-box domain-containing protein</fullName>
    </recommendedName>
</protein>
<dbReference type="EMBL" id="LNIX01000005">
    <property type="protein sequence ID" value="OXA54639.1"/>
    <property type="molecule type" value="Genomic_DNA"/>
</dbReference>
<organism evidence="1 2">
    <name type="scientific">Folsomia candida</name>
    <name type="common">Springtail</name>
    <dbReference type="NCBI Taxonomy" id="158441"/>
    <lineage>
        <taxon>Eukaryota</taxon>
        <taxon>Metazoa</taxon>
        <taxon>Ecdysozoa</taxon>
        <taxon>Arthropoda</taxon>
        <taxon>Hexapoda</taxon>
        <taxon>Collembola</taxon>
        <taxon>Entomobryomorpha</taxon>
        <taxon>Isotomoidea</taxon>
        <taxon>Isotomidae</taxon>
        <taxon>Proisotominae</taxon>
        <taxon>Folsomia</taxon>
    </lineage>
</organism>
<accession>A0A226EB60</accession>
<dbReference type="SUPFAM" id="SSF52047">
    <property type="entry name" value="RNI-like"/>
    <property type="match status" value="1"/>
</dbReference>
<evidence type="ECO:0000313" key="2">
    <source>
        <dbReference type="Proteomes" id="UP000198287"/>
    </source>
</evidence>
<comment type="caution">
    <text evidence="1">The sequence shown here is derived from an EMBL/GenBank/DDBJ whole genome shotgun (WGS) entry which is preliminary data.</text>
</comment>
<proteinExistence type="predicted"/>
<dbReference type="InterPro" id="IPR032675">
    <property type="entry name" value="LRR_dom_sf"/>
</dbReference>
<name>A0A226EB60_FOLCA</name>
<evidence type="ECO:0000313" key="1">
    <source>
        <dbReference type="EMBL" id="OXA54639.1"/>
    </source>
</evidence>
<dbReference type="Gene3D" id="3.80.10.10">
    <property type="entry name" value="Ribonuclease Inhibitor"/>
    <property type="match status" value="1"/>
</dbReference>
<reference evidence="1 2" key="1">
    <citation type="submission" date="2015-12" db="EMBL/GenBank/DDBJ databases">
        <title>The genome of Folsomia candida.</title>
        <authorList>
            <person name="Faddeeva A."/>
            <person name="Derks M.F."/>
            <person name="Anvar Y."/>
            <person name="Smit S."/>
            <person name="Van Straalen N."/>
            <person name="Roelofs D."/>
        </authorList>
    </citation>
    <scope>NUCLEOTIDE SEQUENCE [LARGE SCALE GENOMIC DNA]</scope>
    <source>
        <strain evidence="1 2">VU population</strain>
        <tissue evidence="1">Whole body</tissue>
    </source>
</reference>
<dbReference type="OrthoDB" id="10257471at2759"/>
<sequence length="515" mass="59077">MNALDNPVVLDAIFFKLDIPTVKEVRLVCRTWSDVGASHLGHRTILNLARGFPEEPYVFNPKLARRLELIYPKPMTPIPLSMKAPRPPVELPLPPPRYEDFPKLAAYTHNFTTEVTFVMTKEFYPHFVQAFLTNEFPVLHSIILHEPVVTGYETPPVTFPKRESIQRIEYVACHPRPKDATALFPLHPLIQGLIDAAPSLQKLSISDNFYPSLVTCKKLRALTFVGCPVHEKPENSSIPLPDATFSLPSVTEMVTQVADTLEQLTLACIPSDLTSFNGWLKMLEDRPIFEFQLPAMPRLTRMHVVGVEVYTQLGKCLYQRRFPNLKHIELRELVLWRRSRVQAPQAFRMEPFLHGIQPHSGLESLNIHIITNYEPIVMRRLARIWPNVTKLKYEMGAQAMEVEKVDCLNNWRLTHLDVIVTLSRHVINIIDSLTSLTTFSGIKTVEVKDACMDAPLLQYSISKWDILLVSLGYKSLTFRDCSTDAQNLEKIMELRKEFKLPIRFKHCHCSTYFDA</sequence>
<dbReference type="AlphaFoldDB" id="A0A226EB60"/>